<dbReference type="PANTHER" id="PTHR30408:SF12">
    <property type="entry name" value="TYPE I RESTRICTION ENZYME MJAVIII SPECIFICITY SUBUNIT"/>
    <property type="match status" value="1"/>
</dbReference>
<evidence type="ECO:0000256" key="2">
    <source>
        <dbReference type="ARBA" id="ARBA00023125"/>
    </source>
</evidence>
<evidence type="ECO:0000313" key="4">
    <source>
        <dbReference type="Proteomes" id="UP000030146"/>
    </source>
</evidence>
<proteinExistence type="predicted"/>
<dbReference type="Gene3D" id="3.90.220.20">
    <property type="entry name" value="DNA methylase specificity domains"/>
    <property type="match status" value="2"/>
</dbReference>
<dbReference type="GO" id="GO:0009307">
    <property type="term" value="P:DNA restriction-modification system"/>
    <property type="evidence" value="ECO:0007669"/>
    <property type="project" value="UniProtKB-KW"/>
</dbReference>
<dbReference type="AlphaFoldDB" id="A0A0A2FAB8"/>
<dbReference type="EMBL" id="JRAK01000093">
    <property type="protein sequence ID" value="KGN87000.1"/>
    <property type="molecule type" value="Genomic_DNA"/>
</dbReference>
<evidence type="ECO:0000313" key="3">
    <source>
        <dbReference type="EMBL" id="KGN87000.1"/>
    </source>
</evidence>
<comment type="caution">
    <text evidence="3">The sequence shown here is derived from an EMBL/GenBank/DDBJ whole genome shotgun (WGS) entry which is preliminary data.</text>
</comment>
<sequence>MTANKTKWVRLGNYIELCDERNSEGKYSVENIRGISTDKTFIDTKANMEGVSVLAYKVVRPHIFAYVADTSRRGDKIALALNTSSQTYLISSIYSTFRVVGELLPEYLYMLLRRGEFDRYARFNSWGSARETFSWEELCRVQIPLPSMEVQRDLVATYEGLKRLAEDNEALITPLTEACQAFIVDCKRQYPSVPLGDYIEEVDERNRNLTISLSQGIANTKVFQAPKQVSANSKSDKIVRQGQFAYNRATTRNGEKISIAYRTREDCTVSSAYGVFKITMEELLNPYFLWMWFSRPEFDRYARYVSKGSAHEFFDWEELCRVQIPLPPLEVQQSIVNLYHCMEEAKSIAREARERLTTLCPALVQRAIHS</sequence>
<keyword evidence="2" id="KW-0238">DNA-binding</keyword>
<dbReference type="Proteomes" id="UP000030146">
    <property type="component" value="Unassembled WGS sequence"/>
</dbReference>
<dbReference type="InterPro" id="IPR044946">
    <property type="entry name" value="Restrct_endonuc_typeI_TRD_sf"/>
</dbReference>
<dbReference type="InterPro" id="IPR052021">
    <property type="entry name" value="Type-I_RS_S_subunit"/>
</dbReference>
<accession>A0A0A2FAB8</accession>
<dbReference type="SUPFAM" id="SSF116734">
    <property type="entry name" value="DNA methylase specificity domain"/>
    <property type="match status" value="2"/>
</dbReference>
<gene>
    <name evidence="3" type="ORF">HR15_07350</name>
</gene>
<dbReference type="PANTHER" id="PTHR30408">
    <property type="entry name" value="TYPE-1 RESTRICTION ENZYME ECOKI SPECIFICITY PROTEIN"/>
    <property type="match status" value="1"/>
</dbReference>
<keyword evidence="1" id="KW-0680">Restriction system</keyword>
<name>A0A0A2FAB8_9PORP</name>
<dbReference type="RefSeq" id="WP_039425328.1">
    <property type="nucleotide sequence ID" value="NZ_JRAK01000093.1"/>
</dbReference>
<dbReference type="REBASE" id="111133">
    <property type="entry name" value="S.Pgu3439ORF7345P"/>
</dbReference>
<reference evidence="3 4" key="1">
    <citation type="submission" date="2014-08" db="EMBL/GenBank/DDBJ databases">
        <title>Porphyromonas gulae strain:COT-052_OH3439 Genome sequencing.</title>
        <authorList>
            <person name="Wallis C."/>
            <person name="Deusch O."/>
            <person name="O'Flynn C."/>
            <person name="Davis I."/>
            <person name="Jospin G."/>
            <person name="Darling A.E."/>
            <person name="Coil D.A."/>
            <person name="Alexiev A."/>
            <person name="Horsfall A."/>
            <person name="Kirkwood N."/>
            <person name="Harris S."/>
            <person name="Eisen J.A."/>
        </authorList>
    </citation>
    <scope>NUCLEOTIDE SEQUENCE [LARGE SCALE GENOMIC DNA]</scope>
    <source>
        <strain evidence="4">COT-052 OH3439</strain>
    </source>
</reference>
<protein>
    <recommendedName>
        <fullName evidence="5">Type I restriction modification DNA specificity domain-containing protein</fullName>
    </recommendedName>
</protein>
<dbReference type="GO" id="GO:0003677">
    <property type="term" value="F:DNA binding"/>
    <property type="evidence" value="ECO:0007669"/>
    <property type="project" value="UniProtKB-KW"/>
</dbReference>
<organism evidence="3 4">
    <name type="scientific">Porphyromonas gulae</name>
    <dbReference type="NCBI Taxonomy" id="111105"/>
    <lineage>
        <taxon>Bacteria</taxon>
        <taxon>Pseudomonadati</taxon>
        <taxon>Bacteroidota</taxon>
        <taxon>Bacteroidia</taxon>
        <taxon>Bacteroidales</taxon>
        <taxon>Porphyromonadaceae</taxon>
        <taxon>Porphyromonas</taxon>
    </lineage>
</organism>
<keyword evidence="4" id="KW-1185">Reference proteome</keyword>
<evidence type="ECO:0000256" key="1">
    <source>
        <dbReference type="ARBA" id="ARBA00022747"/>
    </source>
</evidence>
<evidence type="ECO:0008006" key="5">
    <source>
        <dbReference type="Google" id="ProtNLM"/>
    </source>
</evidence>